<accession>A0A392W4X7</accession>
<feature type="non-terminal residue" evidence="1">
    <location>
        <position position="61"/>
    </location>
</feature>
<dbReference type="Proteomes" id="UP000265520">
    <property type="component" value="Unassembled WGS sequence"/>
</dbReference>
<dbReference type="EMBL" id="LXQA011394401">
    <property type="protein sequence ID" value="MCI95698.1"/>
    <property type="molecule type" value="Genomic_DNA"/>
</dbReference>
<keyword evidence="2" id="KW-1185">Reference proteome</keyword>
<comment type="caution">
    <text evidence="1">The sequence shown here is derived from an EMBL/GenBank/DDBJ whole genome shotgun (WGS) entry which is preliminary data.</text>
</comment>
<evidence type="ECO:0000313" key="1">
    <source>
        <dbReference type="EMBL" id="MCI95698.1"/>
    </source>
</evidence>
<protein>
    <submittedName>
        <fullName evidence="1">Uncharacterized protein</fullName>
    </submittedName>
</protein>
<proteinExistence type="predicted"/>
<name>A0A392W4X7_9FABA</name>
<evidence type="ECO:0000313" key="2">
    <source>
        <dbReference type="Proteomes" id="UP000265520"/>
    </source>
</evidence>
<dbReference type="AlphaFoldDB" id="A0A392W4X7"/>
<sequence>MIVTFRSFILAANVPVPPPMSSPIRIVPAIFVARTWSIPKASPPSSKIHLIFSSFSKSKQP</sequence>
<reference evidence="1 2" key="1">
    <citation type="journal article" date="2018" name="Front. Plant Sci.">
        <title>Red Clover (Trifolium pratense) and Zigzag Clover (T. medium) - A Picture of Genomic Similarities and Differences.</title>
        <authorList>
            <person name="Dluhosova J."/>
            <person name="Istvanek J."/>
            <person name="Nedelnik J."/>
            <person name="Repkova J."/>
        </authorList>
    </citation>
    <scope>NUCLEOTIDE SEQUENCE [LARGE SCALE GENOMIC DNA]</scope>
    <source>
        <strain evidence="2">cv. 10/8</strain>
        <tissue evidence="1">Leaf</tissue>
    </source>
</reference>
<organism evidence="1 2">
    <name type="scientific">Trifolium medium</name>
    <dbReference type="NCBI Taxonomy" id="97028"/>
    <lineage>
        <taxon>Eukaryota</taxon>
        <taxon>Viridiplantae</taxon>
        <taxon>Streptophyta</taxon>
        <taxon>Embryophyta</taxon>
        <taxon>Tracheophyta</taxon>
        <taxon>Spermatophyta</taxon>
        <taxon>Magnoliopsida</taxon>
        <taxon>eudicotyledons</taxon>
        <taxon>Gunneridae</taxon>
        <taxon>Pentapetalae</taxon>
        <taxon>rosids</taxon>
        <taxon>fabids</taxon>
        <taxon>Fabales</taxon>
        <taxon>Fabaceae</taxon>
        <taxon>Papilionoideae</taxon>
        <taxon>50 kb inversion clade</taxon>
        <taxon>NPAAA clade</taxon>
        <taxon>Hologalegina</taxon>
        <taxon>IRL clade</taxon>
        <taxon>Trifolieae</taxon>
        <taxon>Trifolium</taxon>
    </lineage>
</organism>